<protein>
    <submittedName>
        <fullName evidence="5">Transposase</fullName>
    </submittedName>
</protein>
<keyword evidence="6" id="KW-1185">Reference proteome</keyword>
<comment type="caution">
    <text evidence="5">The sequence shown here is derived from an EMBL/GenBank/DDBJ whole genome shotgun (WGS) entry which is preliminary data.</text>
</comment>
<dbReference type="AlphaFoldDB" id="A0A1E5SHN4"/>
<dbReference type="Proteomes" id="UP000095713">
    <property type="component" value="Unassembled WGS sequence"/>
</dbReference>
<feature type="compositionally biased region" description="Basic and acidic residues" evidence="1">
    <location>
        <begin position="184"/>
        <end position="196"/>
    </location>
</feature>
<dbReference type="EMBL" id="MDJD01000054">
    <property type="protein sequence ID" value="OEJ98620.1"/>
    <property type="molecule type" value="Genomic_DNA"/>
</dbReference>
<dbReference type="InterPro" id="IPR025668">
    <property type="entry name" value="Tnp_DDE_dom"/>
</dbReference>
<feature type="domain" description="Transposase DDE" evidence="4">
    <location>
        <begin position="340"/>
        <end position="460"/>
    </location>
</feature>
<sequence>MKFILGKDRKQTCLFPVSLEDSIEQENSVRSIDQFVDSLDLSELGFRSVFTENGPPAYNPSVLLKLYIYGYMNRVRSSRQLEKECKRNIEVIWLLEALTPDHNTISNFRKDNAKAIKKVFFATVKIARNFGLIGATLVAGDSTKLRAQNSKKNNFNQKKIGRHLDYIDNKLQQYNKALEQSDSDSEKQEINKDIDKHKGRREHYKQLEKELIESGEPQISTSDPDSKHLIIRNNITEVAYCVQTTVDADYNIPFDYLVTNTNDSKAMGQMLRRAKSILHTNTFTALYDKGYHTGSEFCTANQLNIKTLVAIPGIGRASQAPDPNYNSEHFKYNKENDTYMCPQGNILKSNGSTYKGRNYRFKQYKTNQCKSCPVRDLCTTSKVNGKVIQRSEFQKYIEENAQQVLKNPKAYKKRQAIVEHPYGTIKRQWGFSYILTKKTMQRASADVGFMFIAYNLKRIWNIMKTKKQTLFRAINIGMLSVLDFLGVLALYSSLYQKKQIAM</sequence>
<dbReference type="OrthoDB" id="1121830at2"/>
<dbReference type="Pfam" id="PF05598">
    <property type="entry name" value="DUF772"/>
    <property type="match status" value="1"/>
</dbReference>
<evidence type="ECO:0000256" key="1">
    <source>
        <dbReference type="SAM" id="MobiDB-lite"/>
    </source>
</evidence>
<organism evidence="5 6">
    <name type="scientific">Flavivirga aquatica</name>
    <dbReference type="NCBI Taxonomy" id="1849968"/>
    <lineage>
        <taxon>Bacteria</taxon>
        <taxon>Pseudomonadati</taxon>
        <taxon>Bacteroidota</taxon>
        <taxon>Flavobacteriia</taxon>
        <taxon>Flavobacteriales</taxon>
        <taxon>Flavobacteriaceae</taxon>
        <taxon>Flavivirga</taxon>
    </lineage>
</organism>
<reference evidence="5 6" key="1">
    <citation type="submission" date="2016-05" db="EMBL/GenBank/DDBJ databases">
        <title>Draft Genome Sequence of Algibacter sp. Strain SK-16 Isolated from the Surface Water of Aburatsubo Inlet.</title>
        <authorList>
            <person name="Wong S.-K."/>
            <person name="Yoshizawa S."/>
            <person name="Nakajima Y."/>
            <person name="Ogura Y."/>
            <person name="Tetsuya H."/>
            <person name="Hamasaki K."/>
        </authorList>
    </citation>
    <scope>NUCLEOTIDE SEQUENCE [LARGE SCALE GENOMIC DNA]</scope>
    <source>
        <strain evidence="5 6">SK-16</strain>
    </source>
</reference>
<keyword evidence="2" id="KW-0472">Membrane</keyword>
<evidence type="ECO:0000313" key="6">
    <source>
        <dbReference type="Proteomes" id="UP000095713"/>
    </source>
</evidence>
<accession>A0A1E5SHN4</accession>
<evidence type="ECO:0000259" key="3">
    <source>
        <dbReference type="Pfam" id="PF05598"/>
    </source>
</evidence>
<feature type="domain" description="Transposase InsH N-terminal" evidence="3">
    <location>
        <begin position="18"/>
        <end position="110"/>
    </location>
</feature>
<dbReference type="InterPro" id="IPR047629">
    <property type="entry name" value="IS1182_transpos"/>
</dbReference>
<name>A0A1E5SHN4_9FLAO</name>
<dbReference type="Pfam" id="PF13751">
    <property type="entry name" value="DDE_Tnp_1_6"/>
    <property type="match status" value="1"/>
</dbReference>
<evidence type="ECO:0000256" key="2">
    <source>
        <dbReference type="SAM" id="Phobius"/>
    </source>
</evidence>
<dbReference type="InterPro" id="IPR008490">
    <property type="entry name" value="Transposase_InsH_N"/>
</dbReference>
<dbReference type="PANTHER" id="PTHR33408">
    <property type="entry name" value="TRANSPOSASE"/>
    <property type="match status" value="1"/>
</dbReference>
<gene>
    <name evidence="5" type="ORF">A8C32_05315</name>
</gene>
<dbReference type="NCBIfam" id="NF033551">
    <property type="entry name" value="transpos_IS1182"/>
    <property type="match status" value="1"/>
</dbReference>
<dbReference type="RefSeq" id="WP_069831307.1">
    <property type="nucleotide sequence ID" value="NZ_MDJD01000054.1"/>
</dbReference>
<keyword evidence="2" id="KW-1133">Transmembrane helix</keyword>
<feature type="transmembrane region" description="Helical" evidence="2">
    <location>
        <begin position="473"/>
        <end position="494"/>
    </location>
</feature>
<evidence type="ECO:0000259" key="4">
    <source>
        <dbReference type="Pfam" id="PF13751"/>
    </source>
</evidence>
<dbReference type="STRING" id="1849968.A8C32_05315"/>
<dbReference type="PANTHER" id="PTHR33408:SF2">
    <property type="entry name" value="TRANSPOSASE DDE DOMAIN-CONTAINING PROTEIN"/>
    <property type="match status" value="1"/>
</dbReference>
<proteinExistence type="predicted"/>
<evidence type="ECO:0000313" key="5">
    <source>
        <dbReference type="EMBL" id="OEJ98620.1"/>
    </source>
</evidence>
<feature type="region of interest" description="Disordered" evidence="1">
    <location>
        <begin position="178"/>
        <end position="198"/>
    </location>
</feature>
<keyword evidence="2" id="KW-0812">Transmembrane</keyword>